<comment type="caution">
    <text evidence="1">The sequence shown here is derived from an EMBL/GenBank/DDBJ whole genome shotgun (WGS) entry which is preliminary data.</text>
</comment>
<evidence type="ECO:0000313" key="2">
    <source>
        <dbReference type="Proteomes" id="UP000485058"/>
    </source>
</evidence>
<protein>
    <submittedName>
        <fullName evidence="1">BTB domain-containing protein</fullName>
    </submittedName>
</protein>
<evidence type="ECO:0000313" key="1">
    <source>
        <dbReference type="EMBL" id="GFH08553.1"/>
    </source>
</evidence>
<keyword evidence="2" id="KW-1185">Reference proteome</keyword>
<sequence>MVQCVLADIAAHPAVTKGGGLTLKCDDGELSALRDVFVVSSPLIEDLLSTGSTSIKVSGSIKDEWLLVISQLYPIVPRPELSLQQLQQVLPVVHKYNFSELLQFVSSRLATELPSTWSLYPSAPGYIIKWLVVKAHPSVVKRGEVTLECDDGGLSVLRNVFVVSSPRMADLLGEGCTSVKARGRRNARAPDRKPTKAIMCAHSCPLCSFQVSGSTKEEWLLVISQLYPIVPRPELSLQQLQQVLPVVHKLDALEQAALEGLKKQPGQPPHMIMESNVLEAYLLRLSPWADAGGPRVA</sequence>
<organism evidence="1 2">
    <name type="scientific">Haematococcus lacustris</name>
    <name type="common">Green alga</name>
    <name type="synonym">Haematococcus pluvialis</name>
    <dbReference type="NCBI Taxonomy" id="44745"/>
    <lineage>
        <taxon>Eukaryota</taxon>
        <taxon>Viridiplantae</taxon>
        <taxon>Chlorophyta</taxon>
        <taxon>core chlorophytes</taxon>
        <taxon>Chlorophyceae</taxon>
        <taxon>CS clade</taxon>
        <taxon>Chlamydomonadales</taxon>
        <taxon>Haematococcaceae</taxon>
        <taxon>Haematococcus</taxon>
    </lineage>
</organism>
<name>A0A699YES7_HAELA</name>
<dbReference type="AlphaFoldDB" id="A0A699YES7"/>
<accession>A0A699YES7</accession>
<gene>
    <name evidence="1" type="ORF">HaLaN_03533</name>
</gene>
<reference evidence="1 2" key="1">
    <citation type="submission" date="2020-02" db="EMBL/GenBank/DDBJ databases">
        <title>Draft genome sequence of Haematococcus lacustris strain NIES-144.</title>
        <authorList>
            <person name="Morimoto D."/>
            <person name="Nakagawa S."/>
            <person name="Yoshida T."/>
            <person name="Sawayama S."/>
        </authorList>
    </citation>
    <scope>NUCLEOTIDE SEQUENCE [LARGE SCALE GENOMIC DNA]</scope>
    <source>
        <strain evidence="1 2">NIES-144</strain>
    </source>
</reference>
<dbReference type="Proteomes" id="UP000485058">
    <property type="component" value="Unassembled WGS sequence"/>
</dbReference>
<dbReference type="EMBL" id="BLLF01000168">
    <property type="protein sequence ID" value="GFH08553.1"/>
    <property type="molecule type" value="Genomic_DNA"/>
</dbReference>
<proteinExistence type="predicted"/>